<dbReference type="InterPro" id="IPR051533">
    <property type="entry name" value="WaaL-like"/>
</dbReference>
<keyword evidence="3 6" id="KW-1133">Transmembrane helix</keyword>
<feature type="region of interest" description="Disordered" evidence="5">
    <location>
        <begin position="1"/>
        <end position="25"/>
    </location>
</feature>
<evidence type="ECO:0000256" key="4">
    <source>
        <dbReference type="ARBA" id="ARBA00023136"/>
    </source>
</evidence>
<evidence type="ECO:0000259" key="7">
    <source>
        <dbReference type="Pfam" id="PF04932"/>
    </source>
</evidence>
<evidence type="ECO:0000313" key="9">
    <source>
        <dbReference type="Proteomes" id="UP001165124"/>
    </source>
</evidence>
<evidence type="ECO:0000256" key="6">
    <source>
        <dbReference type="SAM" id="Phobius"/>
    </source>
</evidence>
<feature type="transmembrane region" description="Helical" evidence="6">
    <location>
        <begin position="383"/>
        <end position="404"/>
    </location>
</feature>
<proteinExistence type="predicted"/>
<organism evidence="8 9">
    <name type="scientific">Actinomadura rubrobrunea</name>
    <dbReference type="NCBI Taxonomy" id="115335"/>
    <lineage>
        <taxon>Bacteria</taxon>
        <taxon>Bacillati</taxon>
        <taxon>Actinomycetota</taxon>
        <taxon>Actinomycetes</taxon>
        <taxon>Streptosporangiales</taxon>
        <taxon>Thermomonosporaceae</taxon>
        <taxon>Actinomadura</taxon>
    </lineage>
</organism>
<feature type="transmembrane region" description="Helical" evidence="6">
    <location>
        <begin position="150"/>
        <end position="169"/>
    </location>
</feature>
<evidence type="ECO:0000256" key="5">
    <source>
        <dbReference type="SAM" id="MobiDB-lite"/>
    </source>
</evidence>
<gene>
    <name evidence="8" type="ORF">Arub01_02330</name>
</gene>
<dbReference type="AlphaFoldDB" id="A0A9W6PRY0"/>
<dbReference type="PANTHER" id="PTHR37422">
    <property type="entry name" value="TEICHURONIC ACID BIOSYNTHESIS PROTEIN TUAE"/>
    <property type="match status" value="1"/>
</dbReference>
<keyword evidence="2 6" id="KW-0812">Transmembrane</keyword>
<comment type="caution">
    <text evidence="8">The sequence shown here is derived from an EMBL/GenBank/DDBJ whole genome shotgun (WGS) entry which is preliminary data.</text>
</comment>
<feature type="transmembrane region" description="Helical" evidence="6">
    <location>
        <begin position="39"/>
        <end position="61"/>
    </location>
</feature>
<keyword evidence="9" id="KW-1185">Reference proteome</keyword>
<dbReference type="Pfam" id="PF04932">
    <property type="entry name" value="Wzy_C"/>
    <property type="match status" value="1"/>
</dbReference>
<keyword evidence="4 6" id="KW-0472">Membrane</keyword>
<dbReference type="PANTHER" id="PTHR37422:SF13">
    <property type="entry name" value="LIPOPOLYSACCHARIDE BIOSYNTHESIS PROTEIN PA4999-RELATED"/>
    <property type="match status" value="1"/>
</dbReference>
<protein>
    <recommendedName>
        <fullName evidence="7">O-antigen ligase-related domain-containing protein</fullName>
    </recommendedName>
</protein>
<reference evidence="8" key="1">
    <citation type="submission" date="2023-02" db="EMBL/GenBank/DDBJ databases">
        <title>Actinomadura rubrobrunea NBRC 14622.</title>
        <authorList>
            <person name="Ichikawa N."/>
            <person name="Sato H."/>
            <person name="Tonouchi N."/>
        </authorList>
    </citation>
    <scope>NUCLEOTIDE SEQUENCE</scope>
    <source>
        <strain evidence="8">NBRC 14622</strain>
    </source>
</reference>
<comment type="subcellular location">
    <subcellularLocation>
        <location evidence="1">Membrane</location>
        <topology evidence="1">Multi-pass membrane protein</topology>
    </subcellularLocation>
</comment>
<feature type="transmembrane region" description="Helical" evidence="6">
    <location>
        <begin position="125"/>
        <end position="143"/>
    </location>
</feature>
<feature type="transmembrane region" description="Helical" evidence="6">
    <location>
        <begin position="416"/>
        <end position="435"/>
    </location>
</feature>
<feature type="region of interest" description="Disordered" evidence="5">
    <location>
        <begin position="460"/>
        <end position="505"/>
    </location>
</feature>
<feature type="compositionally biased region" description="Low complexity" evidence="5">
    <location>
        <begin position="470"/>
        <end position="484"/>
    </location>
</feature>
<dbReference type="EMBL" id="BSRZ01000001">
    <property type="protein sequence ID" value="GLW61989.1"/>
    <property type="molecule type" value="Genomic_DNA"/>
</dbReference>
<evidence type="ECO:0000256" key="2">
    <source>
        <dbReference type="ARBA" id="ARBA00022692"/>
    </source>
</evidence>
<sequence>MGALSAPSAHGMPAPPRAPAAGNAEGVRRRGLGRLRAPVVRPGALVAVTVLCVCAPAGRGASDGAVKVTPADVASAVVVAVAAISVVAARRRLPPRALLAFGPVIVTVGVTTVCSTDVAASLPGAVRFLQIFVLVPLAVMTLVRDRRDLTPVCAAVVAAAVFEAGYGIVQAATGTGASYEGRNVRAVGTFGALDVMALATVVGYGTVVTLAFLLARPSRGRPAAVTALLWAVLAVQAAALVLSLSRGSWIAVGAAAALMTVLRDRMLALRVAVAAGAVAVVAGGALGPGAQTVVERARSITASTSTPDQSVVDRYSLWSTALHIWRDHRATGVGVKNFAAYRDTYAPIQLSGASDTSDPVNGYVRQELLSPHNQYLLVLSEQGLVGIAGFAVLLGFLLAGLARPPAMPGRSARRDAVWLVATGFMTVVLVDFLYGDLGGPTSVLTSVMLGVTAVVALGPSRGPDGPVPRVPETVPETVPATVPASDAESARPRGRRTTGGAHDSR</sequence>
<accession>A0A9W6PRY0</accession>
<dbReference type="RefSeq" id="WP_106258133.1">
    <property type="nucleotide sequence ID" value="NZ_BSRZ01000001.1"/>
</dbReference>
<name>A0A9W6PRY0_9ACTN</name>
<feature type="transmembrane region" description="Helical" evidence="6">
    <location>
        <begin position="222"/>
        <end position="241"/>
    </location>
</feature>
<evidence type="ECO:0000256" key="3">
    <source>
        <dbReference type="ARBA" id="ARBA00022989"/>
    </source>
</evidence>
<feature type="transmembrane region" description="Helical" evidence="6">
    <location>
        <begin position="189"/>
        <end position="215"/>
    </location>
</feature>
<feature type="transmembrane region" description="Helical" evidence="6">
    <location>
        <begin position="73"/>
        <end position="90"/>
    </location>
</feature>
<evidence type="ECO:0000256" key="1">
    <source>
        <dbReference type="ARBA" id="ARBA00004141"/>
    </source>
</evidence>
<dbReference type="InterPro" id="IPR007016">
    <property type="entry name" value="O-antigen_ligase-rel_domated"/>
</dbReference>
<feature type="transmembrane region" description="Helical" evidence="6">
    <location>
        <begin position="267"/>
        <end position="286"/>
    </location>
</feature>
<dbReference type="GO" id="GO:0016020">
    <property type="term" value="C:membrane"/>
    <property type="evidence" value="ECO:0007669"/>
    <property type="project" value="UniProtKB-SubCell"/>
</dbReference>
<dbReference type="Proteomes" id="UP001165124">
    <property type="component" value="Unassembled WGS sequence"/>
</dbReference>
<evidence type="ECO:0000313" key="8">
    <source>
        <dbReference type="EMBL" id="GLW61989.1"/>
    </source>
</evidence>
<feature type="domain" description="O-antigen ligase-related" evidence="7">
    <location>
        <begin position="232"/>
        <end position="390"/>
    </location>
</feature>
<feature type="transmembrane region" description="Helical" evidence="6">
    <location>
        <begin position="97"/>
        <end position="119"/>
    </location>
</feature>